<dbReference type="InterPro" id="IPR001434">
    <property type="entry name" value="OmcB-like_DUF11"/>
</dbReference>
<dbReference type="SUPFAM" id="SSF49478">
    <property type="entry name" value="Cna protein B-type domain"/>
    <property type="match status" value="1"/>
</dbReference>
<feature type="region of interest" description="Disordered" evidence="2">
    <location>
        <begin position="2017"/>
        <end position="2050"/>
    </location>
</feature>
<dbReference type="InterPro" id="IPR047589">
    <property type="entry name" value="DUF11_rpt"/>
</dbReference>
<feature type="chain" id="PRO_5011473442" evidence="3">
    <location>
        <begin position="24"/>
        <end position="2050"/>
    </location>
</feature>
<organism evidence="5 6">
    <name type="scientific">Thiothrix caldifontis</name>
    <dbReference type="NCBI Taxonomy" id="525918"/>
    <lineage>
        <taxon>Bacteria</taxon>
        <taxon>Pseudomonadati</taxon>
        <taxon>Pseudomonadota</taxon>
        <taxon>Gammaproteobacteria</taxon>
        <taxon>Thiotrichales</taxon>
        <taxon>Thiotrichaceae</taxon>
        <taxon>Thiothrix</taxon>
    </lineage>
</organism>
<dbReference type="OrthoDB" id="5618649at2"/>
<keyword evidence="6" id="KW-1185">Reference proteome</keyword>
<keyword evidence="3" id="KW-0732">Signal</keyword>
<dbReference type="Pfam" id="PF00691">
    <property type="entry name" value="OmpA"/>
    <property type="match status" value="1"/>
</dbReference>
<dbReference type="PANTHER" id="PTHR30329:SF21">
    <property type="entry name" value="LIPOPROTEIN YIAD-RELATED"/>
    <property type="match status" value="1"/>
</dbReference>
<evidence type="ECO:0000313" key="5">
    <source>
        <dbReference type="EMBL" id="SDZ85269.1"/>
    </source>
</evidence>
<reference evidence="5 6" key="1">
    <citation type="submission" date="2016-10" db="EMBL/GenBank/DDBJ databases">
        <authorList>
            <person name="de Groot N.N."/>
        </authorList>
    </citation>
    <scope>NUCLEOTIDE SEQUENCE [LARGE SCALE GENOMIC DNA]</scope>
    <source>
        <strain evidence="5 6">DSM 21228</strain>
    </source>
</reference>
<dbReference type="GO" id="GO:0016020">
    <property type="term" value="C:membrane"/>
    <property type="evidence" value="ECO:0007669"/>
    <property type="project" value="UniProtKB-UniRule"/>
</dbReference>
<sequence>MSRIVSIFLFLILSSVLGLPVQAATSQGTRIINQAEASYFDTETGKVINLLSNYATLVVGRYLAHEQTEETTQPAVGGQPVYFPHTIVNTGNVADKYNLLVENLSGDNGDLGDLRIFLDQNGDGQVNLGEPEISLTELLQPGQSIRVVIVGTVSTNAAVGDQYAVKLSSISNIDTAVKKEGVDNVTITSGALIRISHKTDVDCVIPLDKGKKVSHEIGFTNIGNEPPSERSITVNGIAMSGVLFETSLSSYVNLAQGSEFFAVPVQAMPVLALPGGAWISHDQWDGSSKVEKVGILLPASALKPNQSGKFGFTLQVIKQPEQQTTVQIQTVLDANGDGTPDFQSANNCNTLIPDDETLPNLPGRISGMVFDSANLERIPDAEVLLVDATTNATVASTRTDANGRYTFTAIAAGKYYLKVNPPVTYVMPSVNPPGNFPGRNVVNPSYGLNGYAATPTESTGSAGIFILDTRENAGMNIDIPLDQKGITGQLAIEKTVSKTTAAIGDLLSYTIKVRNLSEQDLYAAYIKDQLPYGFKYLSGTTKLNGEVAQDPSLTLESAPKGTALAFRLGQFPAKAEWTLTYITQVTALGVSSEGINTAFSTGSTLTGLPIQSPLVKAQVSIKQEGVLSDRAILFGRIAVEAGCKIGDAKQALDQQRQASGWPLADVRLYMEDGTYVVTDPDGQFSLYGLKPGLHVLKVDPHTLPEGVVLKVVDHAQAGDPDSRFVDLMPGEFQRADFTAQCPEAKPKTVEKCTEQPVAGVAREWTTRTLPNVIPPLHFDSGKAHIPPEYLEKLRQLLVLSKDKHNARFGFVGHTDNQRLKPETKAKFKDNPGLSQARAHEAAEYVLKNLGVQTEISVDGKGESQPVASNDTPEGMAKNRRVEINLIYEEPVEKHAQASTKTVCASEIAAEQNAVAERIIARSRSSEQGWHNEIDNLDPSNVNSLRHLANQAEAAQNGDISNGLMEAYQRKAKEHQQSFAASKAEEAEQAAEAAVPVPKEVVRAITHAQAKSGTWLWPLGDTSIDGRFMLVTPADITPTLYINGKAVDASHLGEQIVNKKEQAQVMAWYGVELDEGENQVKIAVKDNFGNERTIAEKTFKRPSAGVAVKMTVENTLTADRGRSAVPVKIQIVDKNGYPAKGTYFLTLESSEGEWLEADIQDKVPGHQVKVTNGERIVHLRSGSQTGQVKLRASTGTLQSEVDVAQVAEMRPLVAVGLLDIRAHQGYGKGGYDSVVLQQVAESDGVEVDGRAALFMKGRVKGDMHLTLSYDNQKDADAELLRDIDPEAYYQVYGDSSIRGYEAQSRSPLYAKLEKDRHSVMWGDYVTDNNSSPADIAKIQRTLTGANAVYDDGKTRVQAFAASQDNPRASEELPGNGTALFHKLQGVPVVRNSEIVEIITRDRANSGLLVKVEKLERFRDYSIDEVTGNITFHRVIPSLDENLNPVSVRISYDKEVATEDYLVAGIRADHKVTDALSVGVSHTRDEHSTDGYQVSGVHAEYKDQQTTVQAGIAQMEHNDSDPEGKAVRVQATHQWDAGSRTELVAAQADAGFTNSSSGVQADRREIKLTHEQKVSKDTTAKVELVDSQALSTDASRRSAELSATTKVDDWKLKAGTRRIEQTDGISTDTVNTLLVGAERPVEILGKKGSIKAEHEREIGDGARQRTAVGADMQVGDKTKAYIRMENADRLAGGTLAGTVDTQNTLVAGVKTEVLPSTELYSEYRIEGDINGEDVVTANGAKANLEVEDNLTVTPTVEFLNYQEGSTKEDSIAASVAIQDTRDKAAKKLLRVETRQSDNETYYGANGAYVTRAGEDLTVMVGDEVRYQKNKTTGEDQLNNTLTLAAAHRPKDGGPYNALYAYKWKKDDAKDEDTHLLSTHQHYRLNDETDVSGHVGAKFQQLQAGSSSRDSEALLAAAHVQTDISERVGLNGQVGLLGSGDTTRYTAGAGVHVNLVENLRLGAGYNLAGFDDNDLDPQGRYANGAYLGLQMKADEALFSWLQDDKDKNCKPLTMVEREQLYSENKPLPEGCDDNNNNNTNKGSEHETAASGKP</sequence>
<accession>A0A1H3WDR5</accession>
<evidence type="ECO:0000256" key="2">
    <source>
        <dbReference type="SAM" id="MobiDB-lite"/>
    </source>
</evidence>
<dbReference type="STRING" id="525918.SAMN05660964_00407"/>
<dbReference type="InterPro" id="IPR036737">
    <property type="entry name" value="OmpA-like_sf"/>
</dbReference>
<feature type="domain" description="OmpA-like" evidence="4">
    <location>
        <begin position="765"/>
        <end position="889"/>
    </location>
</feature>
<dbReference type="RefSeq" id="WP_093064872.1">
    <property type="nucleotide sequence ID" value="NZ_FNQP01000002.1"/>
</dbReference>
<evidence type="ECO:0000259" key="4">
    <source>
        <dbReference type="PROSITE" id="PS51123"/>
    </source>
</evidence>
<gene>
    <name evidence="5" type="ORF">SAMN05660964_00407</name>
</gene>
<dbReference type="Gene3D" id="3.30.1330.60">
    <property type="entry name" value="OmpA-like domain"/>
    <property type="match status" value="1"/>
</dbReference>
<evidence type="ECO:0000256" key="3">
    <source>
        <dbReference type="SAM" id="SignalP"/>
    </source>
</evidence>
<dbReference type="Proteomes" id="UP000199397">
    <property type="component" value="Unassembled WGS sequence"/>
</dbReference>
<dbReference type="Gene3D" id="2.60.40.10">
    <property type="entry name" value="Immunoglobulins"/>
    <property type="match status" value="1"/>
</dbReference>
<name>A0A1H3WDR5_9GAMM</name>
<dbReference type="CDD" id="cd07185">
    <property type="entry name" value="OmpA_C-like"/>
    <property type="match status" value="1"/>
</dbReference>
<dbReference type="InterPro" id="IPR011250">
    <property type="entry name" value="OMP/PagP_B-barrel"/>
</dbReference>
<protein>
    <submittedName>
        <fullName evidence="5">Conserved repeat domain-containing protein</fullName>
    </submittedName>
</protein>
<dbReference type="PANTHER" id="PTHR30329">
    <property type="entry name" value="STATOR ELEMENT OF FLAGELLAR MOTOR COMPLEX"/>
    <property type="match status" value="1"/>
</dbReference>
<proteinExistence type="predicted"/>
<dbReference type="Pfam" id="PF01345">
    <property type="entry name" value="DUF11"/>
    <property type="match status" value="1"/>
</dbReference>
<dbReference type="Pfam" id="PF13620">
    <property type="entry name" value="CarboxypepD_reg"/>
    <property type="match status" value="1"/>
</dbReference>
<dbReference type="SUPFAM" id="SSF56925">
    <property type="entry name" value="OMPA-like"/>
    <property type="match status" value="1"/>
</dbReference>
<evidence type="ECO:0000313" key="6">
    <source>
        <dbReference type="Proteomes" id="UP000199397"/>
    </source>
</evidence>
<dbReference type="EMBL" id="FNQP01000002">
    <property type="protein sequence ID" value="SDZ85269.1"/>
    <property type="molecule type" value="Genomic_DNA"/>
</dbReference>
<dbReference type="InterPro" id="IPR050330">
    <property type="entry name" value="Bact_OuterMem_StrucFunc"/>
</dbReference>
<keyword evidence="1" id="KW-0472">Membrane</keyword>
<dbReference type="PROSITE" id="PS51123">
    <property type="entry name" value="OMPA_2"/>
    <property type="match status" value="1"/>
</dbReference>
<evidence type="ECO:0000256" key="1">
    <source>
        <dbReference type="PROSITE-ProRule" id="PRU00473"/>
    </source>
</evidence>
<dbReference type="InterPro" id="IPR006665">
    <property type="entry name" value="OmpA-like"/>
</dbReference>
<dbReference type="SUPFAM" id="SSF103088">
    <property type="entry name" value="OmpA-like"/>
    <property type="match status" value="1"/>
</dbReference>
<dbReference type="Gene3D" id="2.60.40.740">
    <property type="match status" value="1"/>
</dbReference>
<dbReference type="NCBIfam" id="TIGR01451">
    <property type="entry name" value="B_ant_repeat"/>
    <property type="match status" value="1"/>
</dbReference>
<dbReference type="InterPro" id="IPR013783">
    <property type="entry name" value="Ig-like_fold"/>
</dbReference>
<feature type="signal peptide" evidence="3">
    <location>
        <begin position="1"/>
        <end position="23"/>
    </location>
</feature>